<name>A0A6N9Q167_9BACL</name>
<organism evidence="2 3">
    <name type="scientific">Chengkuizengella marina</name>
    <dbReference type="NCBI Taxonomy" id="2507566"/>
    <lineage>
        <taxon>Bacteria</taxon>
        <taxon>Bacillati</taxon>
        <taxon>Bacillota</taxon>
        <taxon>Bacilli</taxon>
        <taxon>Bacillales</taxon>
        <taxon>Paenibacillaceae</taxon>
        <taxon>Chengkuizengella</taxon>
    </lineage>
</organism>
<sequence>MIQKMKTYKNKILILAGLFLFVLMIAAYSYIFYHPPLLWNGHSFNEDNKKVILNIKNNGIRNVEIIDVYVNGDKVTKTVELGISYSGKVVQLKDEPGYDIVFVSNFKENVIHPKADNIYEAMEKNEPTDYGIRMANNKPIETITIKYKYLGMTWEFIKTLS</sequence>
<accession>A0A6N9Q167</accession>
<dbReference type="Proteomes" id="UP000448943">
    <property type="component" value="Unassembled WGS sequence"/>
</dbReference>
<proteinExistence type="predicted"/>
<evidence type="ECO:0000313" key="3">
    <source>
        <dbReference type="Proteomes" id="UP000448943"/>
    </source>
</evidence>
<keyword evidence="1" id="KW-1133">Transmembrane helix</keyword>
<gene>
    <name evidence="2" type="ORF">ERL59_02105</name>
</gene>
<evidence type="ECO:0000256" key="1">
    <source>
        <dbReference type="SAM" id="Phobius"/>
    </source>
</evidence>
<dbReference type="OrthoDB" id="2614272at2"/>
<keyword evidence="3" id="KW-1185">Reference proteome</keyword>
<feature type="transmembrane region" description="Helical" evidence="1">
    <location>
        <begin position="12"/>
        <end position="33"/>
    </location>
</feature>
<keyword evidence="1" id="KW-0812">Transmembrane</keyword>
<evidence type="ECO:0000313" key="2">
    <source>
        <dbReference type="EMBL" id="NBI27754.1"/>
    </source>
</evidence>
<comment type="caution">
    <text evidence="2">The sequence shown here is derived from an EMBL/GenBank/DDBJ whole genome shotgun (WGS) entry which is preliminary data.</text>
</comment>
<dbReference type="EMBL" id="SIJB01000005">
    <property type="protein sequence ID" value="NBI27754.1"/>
    <property type="molecule type" value="Genomic_DNA"/>
</dbReference>
<protein>
    <submittedName>
        <fullName evidence="2">Uncharacterized protein</fullName>
    </submittedName>
</protein>
<keyword evidence="1" id="KW-0472">Membrane</keyword>
<reference evidence="2 3" key="1">
    <citation type="submission" date="2019-01" db="EMBL/GenBank/DDBJ databases">
        <title>Chengkuizengella sp. nov., isolated from deep-sea sediment of East Pacific Ocean.</title>
        <authorList>
            <person name="Yang J."/>
            <person name="Lai Q."/>
            <person name="Shao Z."/>
        </authorList>
    </citation>
    <scope>NUCLEOTIDE SEQUENCE [LARGE SCALE GENOMIC DNA]</scope>
    <source>
        <strain evidence="2 3">YPA3-1-1</strain>
    </source>
</reference>
<dbReference type="RefSeq" id="WP_160644006.1">
    <property type="nucleotide sequence ID" value="NZ_SIJB01000005.1"/>
</dbReference>
<dbReference type="AlphaFoldDB" id="A0A6N9Q167"/>